<dbReference type="GO" id="GO:0004222">
    <property type="term" value="F:metalloendopeptidase activity"/>
    <property type="evidence" value="ECO:0007669"/>
    <property type="project" value="UniProtKB-UniRule"/>
</dbReference>
<evidence type="ECO:0000256" key="2">
    <source>
        <dbReference type="ARBA" id="ARBA00004370"/>
    </source>
</evidence>
<evidence type="ECO:0000256" key="14">
    <source>
        <dbReference type="ARBA" id="ARBA00023180"/>
    </source>
</evidence>
<feature type="binding site" evidence="16">
    <location>
        <position position="241"/>
    </location>
    <ligand>
        <name>Zn(2+)</name>
        <dbReference type="ChEBI" id="CHEBI:29105"/>
        <note>catalytic</note>
    </ligand>
</feature>
<dbReference type="EC" id="3.4.24.-" evidence="17"/>
<gene>
    <name evidence="18" type="ORF">Tco025E_09422</name>
</gene>
<evidence type="ECO:0000313" key="18">
    <source>
        <dbReference type="EMBL" id="RNE97604.1"/>
    </source>
</evidence>
<keyword evidence="4 17" id="KW-0645">Protease</keyword>
<comment type="caution">
    <text evidence="18">The sequence shown here is derived from an EMBL/GenBank/DDBJ whole genome shotgun (WGS) entry which is preliminary data.</text>
</comment>
<keyword evidence="14" id="KW-0325">Glycoprotein</keyword>
<dbReference type="Proteomes" id="UP000284403">
    <property type="component" value="Unassembled WGS sequence"/>
</dbReference>
<dbReference type="InterPro" id="IPR001577">
    <property type="entry name" value="Peptidase_M8"/>
</dbReference>
<evidence type="ECO:0000256" key="10">
    <source>
        <dbReference type="ARBA" id="ARBA00023049"/>
    </source>
</evidence>
<keyword evidence="8 16" id="KW-0862">Zinc</keyword>
<dbReference type="GO" id="GO:0005737">
    <property type="term" value="C:cytoplasm"/>
    <property type="evidence" value="ECO:0007669"/>
    <property type="project" value="TreeGrafter"/>
</dbReference>
<feature type="binding site" evidence="16">
    <location>
        <position position="306"/>
    </location>
    <ligand>
        <name>Zn(2+)</name>
        <dbReference type="ChEBI" id="CHEBI:29105"/>
        <note>catalytic</note>
    </ligand>
</feature>
<keyword evidence="5 16" id="KW-0479">Metal-binding</keyword>
<dbReference type="GO" id="GO:0046872">
    <property type="term" value="F:metal ion binding"/>
    <property type="evidence" value="ECO:0007669"/>
    <property type="project" value="UniProtKB-KW"/>
</dbReference>
<dbReference type="SUPFAM" id="SSF55486">
    <property type="entry name" value="Metalloproteases ('zincins'), catalytic domain"/>
    <property type="match status" value="1"/>
</dbReference>
<dbReference type="Pfam" id="PF01457">
    <property type="entry name" value="Peptidase_M8"/>
    <property type="match status" value="1"/>
</dbReference>
<dbReference type="GO" id="GO:0006508">
    <property type="term" value="P:proteolysis"/>
    <property type="evidence" value="ECO:0007669"/>
    <property type="project" value="UniProtKB-KW"/>
</dbReference>
<dbReference type="FunFam" id="3.90.132.10:FF:000001">
    <property type="entry name" value="leishmanolysin-like peptidase isoform X2"/>
    <property type="match status" value="1"/>
</dbReference>
<comment type="catalytic activity">
    <reaction evidence="1">
        <text>Preference for hydrophobic residues at P1 and P1' and basic residues at P2' and P3'. A model nonapeptide is cleaved at -Ala-Tyr-|-Leu-Lys-Lys-.</text>
        <dbReference type="EC" id="3.4.24.36"/>
    </reaction>
</comment>
<evidence type="ECO:0000256" key="13">
    <source>
        <dbReference type="ARBA" id="ARBA00023157"/>
    </source>
</evidence>
<keyword evidence="7 17" id="KW-0378">Hydrolase</keyword>
<dbReference type="AlphaFoldDB" id="A0A422MWI2"/>
<keyword evidence="13" id="KW-1015">Disulfide bond</keyword>
<dbReference type="PANTHER" id="PTHR10942">
    <property type="entry name" value="LEISHMANOLYSIN-LIKE PEPTIDASE"/>
    <property type="match status" value="1"/>
</dbReference>
<evidence type="ECO:0000256" key="12">
    <source>
        <dbReference type="ARBA" id="ARBA00023145"/>
    </source>
</evidence>
<evidence type="ECO:0000313" key="19">
    <source>
        <dbReference type="Proteomes" id="UP000284403"/>
    </source>
</evidence>
<dbReference type="GeneID" id="40323033"/>
<name>A0A422MWI2_9TRYP</name>
<dbReference type="GO" id="GO:0016020">
    <property type="term" value="C:membrane"/>
    <property type="evidence" value="ECO:0007669"/>
    <property type="project" value="UniProtKB-SubCell"/>
</dbReference>
<evidence type="ECO:0000256" key="1">
    <source>
        <dbReference type="ARBA" id="ARBA00001249"/>
    </source>
</evidence>
<dbReference type="EMBL" id="MKKU01001116">
    <property type="protein sequence ID" value="RNE97604.1"/>
    <property type="molecule type" value="Genomic_DNA"/>
</dbReference>
<dbReference type="Gene3D" id="3.90.132.10">
    <property type="entry name" value="Leishmanolysin , domain 2"/>
    <property type="match status" value="1"/>
</dbReference>
<evidence type="ECO:0000256" key="8">
    <source>
        <dbReference type="ARBA" id="ARBA00022833"/>
    </source>
</evidence>
<dbReference type="GO" id="GO:0007155">
    <property type="term" value="P:cell adhesion"/>
    <property type="evidence" value="ECO:0007669"/>
    <property type="project" value="UniProtKB-KW"/>
</dbReference>
<accession>A0A422MWI2</accession>
<keyword evidence="19" id="KW-1185">Reference proteome</keyword>
<feature type="binding site" evidence="16">
    <location>
        <position position="237"/>
    </location>
    <ligand>
        <name>Zn(2+)</name>
        <dbReference type="ChEBI" id="CHEBI:29105"/>
        <note>catalytic</note>
    </ligand>
</feature>
<evidence type="ECO:0000256" key="11">
    <source>
        <dbReference type="ARBA" id="ARBA00023136"/>
    </source>
</evidence>
<dbReference type="PRINTS" id="PR00782">
    <property type="entry name" value="LSHMANOLYSIN"/>
</dbReference>
<proteinExistence type="inferred from homology"/>
<reference evidence="18 19" key="1">
    <citation type="journal article" date="2018" name="BMC Genomics">
        <title>Genomic comparison of Trypanosoma conorhini and Trypanosoma rangeli to Trypanosoma cruzi strains of high and low virulence.</title>
        <authorList>
            <person name="Bradwell K.R."/>
            <person name="Koparde V.N."/>
            <person name="Matveyev A.V."/>
            <person name="Serrano M.G."/>
            <person name="Alves J.M."/>
            <person name="Parikh H."/>
            <person name="Huang B."/>
            <person name="Lee V."/>
            <person name="Espinosa-Alvarez O."/>
            <person name="Ortiz P.A."/>
            <person name="Costa-Martins A.G."/>
            <person name="Teixeira M.M."/>
            <person name="Buck G.A."/>
        </authorList>
    </citation>
    <scope>NUCLEOTIDE SEQUENCE [LARGE SCALE GENOMIC DNA]</scope>
    <source>
        <strain evidence="18 19">025E</strain>
    </source>
</reference>
<keyword evidence="10 16" id="KW-0482">Metalloprotease</keyword>
<dbReference type="RefSeq" id="XP_029223643.1">
    <property type="nucleotide sequence ID" value="XM_029376241.1"/>
</dbReference>
<keyword evidence="6 17" id="KW-0732">Signal</keyword>
<protein>
    <recommendedName>
        <fullName evidence="17">Leishmanolysin-like peptidase</fullName>
        <ecNumber evidence="17">3.4.24.-</ecNumber>
    </recommendedName>
</protein>
<sequence length="467" mass="50809">MCRPRRGVPLLPLAALLLLLTVHCAGRCLAAAPALRHRCVSGEAALGVAPATAVVREVPRRGQGAMQAYTVATQTADGGDGWAPIRIKVSARDLEDPLKHCSAEGETRMTGDGRRVTCEAEDVLGENKKDILLRQILPAAIKLHAERLSVKPVRGLIRMPEFGLAICGRFTIPAWHRSTGVSDADLLLYVNALPTVDALAWAMVCARLVDGRPYAGALNFNPRSIKADQESVRTAAHEIGHVLGFALEEFVRFGMVSQVPSGPGKDMAWVVTSPTVKELARKYYNCPTLENIKLEDAGCAGCAGSHWKQLYAKEELMATVGQPGYYSALTLAAFADMGVYRANFSMAEPMRWGNNSGCGLLEKKCLTGGHTDYPDMFCKQLWDEKKLLCTHDRLSLGNCYLVRHNQPLPPQYQYFEGARLGGRAVFMDYCPYVIGRAEQGCTNGTARAIVGSFIGPNSRCVKGNDLK</sequence>
<keyword evidence="12" id="KW-0865">Zymogen</keyword>
<evidence type="ECO:0000256" key="15">
    <source>
        <dbReference type="PIRSR" id="PIRSR601577-1"/>
    </source>
</evidence>
<feature type="active site" evidence="15">
    <location>
        <position position="238"/>
    </location>
</feature>
<evidence type="ECO:0000256" key="7">
    <source>
        <dbReference type="ARBA" id="ARBA00022801"/>
    </source>
</evidence>
<evidence type="ECO:0000256" key="4">
    <source>
        <dbReference type="ARBA" id="ARBA00022670"/>
    </source>
</evidence>
<evidence type="ECO:0000256" key="5">
    <source>
        <dbReference type="ARBA" id="ARBA00022723"/>
    </source>
</evidence>
<evidence type="ECO:0000256" key="16">
    <source>
        <dbReference type="PIRSR" id="PIRSR601577-2"/>
    </source>
</evidence>
<feature type="signal peptide" evidence="17">
    <location>
        <begin position="1"/>
        <end position="30"/>
    </location>
</feature>
<dbReference type="PANTHER" id="PTHR10942:SF0">
    <property type="entry name" value="LEISHMANOLYSIN-LIKE PEPTIDASE"/>
    <property type="match status" value="1"/>
</dbReference>
<organism evidence="18 19">
    <name type="scientific">Trypanosoma conorhini</name>
    <dbReference type="NCBI Taxonomy" id="83891"/>
    <lineage>
        <taxon>Eukaryota</taxon>
        <taxon>Discoba</taxon>
        <taxon>Euglenozoa</taxon>
        <taxon>Kinetoplastea</taxon>
        <taxon>Metakinetoplastina</taxon>
        <taxon>Trypanosomatida</taxon>
        <taxon>Trypanosomatidae</taxon>
        <taxon>Trypanosoma</taxon>
    </lineage>
</organism>
<evidence type="ECO:0000256" key="3">
    <source>
        <dbReference type="ARBA" id="ARBA00005860"/>
    </source>
</evidence>
<evidence type="ECO:0000256" key="17">
    <source>
        <dbReference type="RuleBase" id="RU366077"/>
    </source>
</evidence>
<keyword evidence="11" id="KW-0472">Membrane</keyword>
<comment type="cofactor">
    <cofactor evidence="16 17">
        <name>Zn(2+)</name>
        <dbReference type="ChEBI" id="CHEBI:29105"/>
    </cofactor>
    <text evidence="16 17">Binds 1 zinc ion per subunit.</text>
</comment>
<keyword evidence="9" id="KW-0130">Cell adhesion</keyword>
<evidence type="ECO:0000256" key="6">
    <source>
        <dbReference type="ARBA" id="ARBA00022729"/>
    </source>
</evidence>
<comment type="subcellular location">
    <subcellularLocation>
        <location evidence="2">Membrane</location>
    </subcellularLocation>
</comment>
<dbReference type="Gene3D" id="3.10.170.20">
    <property type="match status" value="1"/>
</dbReference>
<dbReference type="Gene3D" id="2.10.55.10">
    <property type="entry name" value="Leishmanolysin domain 3"/>
    <property type="match status" value="1"/>
</dbReference>
<comment type="similarity">
    <text evidence="3 17">Belongs to the peptidase M8 family.</text>
</comment>
<feature type="chain" id="PRO_5023977792" description="Leishmanolysin-like peptidase" evidence="17">
    <location>
        <begin position="31"/>
        <end position="467"/>
    </location>
</feature>
<dbReference type="OrthoDB" id="244319at2759"/>
<evidence type="ECO:0000256" key="9">
    <source>
        <dbReference type="ARBA" id="ARBA00022889"/>
    </source>
</evidence>